<keyword evidence="3" id="KW-0732">Signal</keyword>
<dbReference type="PANTHER" id="PTHR47199">
    <property type="entry name" value="PHOTOSYSTEM II STABILITY/ASSEMBLY FACTOR HCF136, CHLOROPLASTIC"/>
    <property type="match status" value="1"/>
</dbReference>
<sequence>MRRTQSGQAENLFRSLQSPLAKTLSLCTVLSVLAFAVAPVQAESADQPAAAYSIESAKAKHSLLVDVSRAGKRLVAVGERGHILYSDDEGSEWQQAKVPSRVLLTSVYFVDDQYGWAVGHDATILATQDGGANWTEQFRDIEREEGAPFLDVWFKDRQHGLVVGAYGALLETNDGGASWEEVGDRLENDDGFHLNAITAVKDAGILVVGEMGMMFRSADGGETWETLQSPYDGSLFGVLGTAQPSTVLAYGLRGHMFRSTDFGDSWQPVKIEAGRNGLQVSLSGGSLLADGSVVVVGNGGVVLKSDDDGQSFSVAGRPDRLSLAGVTANAQGNLVLVGQGGVRVASPTGLNLGQQ</sequence>
<dbReference type="Proteomes" id="UP000244064">
    <property type="component" value="Unassembled WGS sequence"/>
</dbReference>
<evidence type="ECO:0000313" key="5">
    <source>
        <dbReference type="EMBL" id="PTU74911.1"/>
    </source>
</evidence>
<organism evidence="5 6">
    <name type="scientific">Pseudomonas mangrovi</name>
    <dbReference type="NCBI Taxonomy" id="2161748"/>
    <lineage>
        <taxon>Bacteria</taxon>
        <taxon>Pseudomonadati</taxon>
        <taxon>Pseudomonadota</taxon>
        <taxon>Gammaproteobacteria</taxon>
        <taxon>Pseudomonadales</taxon>
        <taxon>Pseudomonadaceae</taxon>
        <taxon>Pseudomonas</taxon>
    </lineage>
</organism>
<evidence type="ECO:0000256" key="3">
    <source>
        <dbReference type="SAM" id="SignalP"/>
    </source>
</evidence>
<gene>
    <name evidence="5" type="ORF">DBO85_07780</name>
</gene>
<dbReference type="PANTHER" id="PTHR47199:SF2">
    <property type="entry name" value="PHOTOSYSTEM II STABILITY_ASSEMBLY FACTOR HCF136, CHLOROPLASTIC"/>
    <property type="match status" value="1"/>
</dbReference>
<evidence type="ECO:0000259" key="4">
    <source>
        <dbReference type="Pfam" id="PF14870"/>
    </source>
</evidence>
<feature type="signal peptide" evidence="3">
    <location>
        <begin position="1"/>
        <end position="42"/>
    </location>
</feature>
<evidence type="ECO:0000256" key="1">
    <source>
        <dbReference type="ARBA" id="ARBA00022531"/>
    </source>
</evidence>
<reference evidence="5 6" key="1">
    <citation type="submission" date="2018-04" db="EMBL/GenBank/DDBJ databases">
        <title>Pseudomonas sp. nov., isolated from mangrove soil.</title>
        <authorList>
            <person name="Chen C."/>
        </authorList>
    </citation>
    <scope>NUCLEOTIDE SEQUENCE [LARGE SCALE GENOMIC DNA]</scope>
    <source>
        <strain evidence="5 6">TC-11</strain>
    </source>
</reference>
<dbReference type="Pfam" id="PF14870">
    <property type="entry name" value="PSII_BNR"/>
    <property type="match status" value="2"/>
</dbReference>
<dbReference type="RefSeq" id="WP_108106812.1">
    <property type="nucleotide sequence ID" value="NZ_QASN01000014.1"/>
</dbReference>
<dbReference type="EMBL" id="QASN01000014">
    <property type="protein sequence ID" value="PTU74911.1"/>
    <property type="molecule type" value="Genomic_DNA"/>
</dbReference>
<dbReference type="GO" id="GO:0015979">
    <property type="term" value="P:photosynthesis"/>
    <property type="evidence" value="ECO:0007669"/>
    <property type="project" value="UniProtKB-KW"/>
</dbReference>
<comment type="caution">
    <text evidence="5">The sequence shown here is derived from an EMBL/GenBank/DDBJ whole genome shotgun (WGS) entry which is preliminary data.</text>
</comment>
<dbReference type="Gene3D" id="2.130.10.10">
    <property type="entry name" value="YVTN repeat-like/Quinoprotein amine dehydrogenase"/>
    <property type="match status" value="2"/>
</dbReference>
<proteinExistence type="predicted"/>
<feature type="domain" description="Photosynthesis system II assembly factor Ycf48/Hcf136-like" evidence="4">
    <location>
        <begin position="90"/>
        <end position="144"/>
    </location>
</feature>
<accession>A0A2T5PB28</accession>
<feature type="domain" description="Photosynthesis system II assembly factor Ycf48/Hcf136-like" evidence="4">
    <location>
        <begin position="147"/>
        <end position="268"/>
    </location>
</feature>
<dbReference type="GO" id="GO:0009523">
    <property type="term" value="C:photosystem II"/>
    <property type="evidence" value="ECO:0007669"/>
    <property type="project" value="UniProtKB-KW"/>
</dbReference>
<keyword evidence="6" id="KW-1185">Reference proteome</keyword>
<dbReference type="InterPro" id="IPR028203">
    <property type="entry name" value="PSII_CF48-like_dom"/>
</dbReference>
<feature type="chain" id="PRO_5015618417" description="Photosynthesis system II assembly factor Ycf48/Hcf136-like domain-containing protein" evidence="3">
    <location>
        <begin position="43"/>
        <end position="355"/>
    </location>
</feature>
<keyword evidence="2" id="KW-0604">Photosystem II</keyword>
<protein>
    <recommendedName>
        <fullName evidence="4">Photosynthesis system II assembly factor Ycf48/Hcf136-like domain-containing protein</fullName>
    </recommendedName>
</protein>
<dbReference type="OrthoDB" id="9813892at2"/>
<dbReference type="AlphaFoldDB" id="A0A2T5PB28"/>
<evidence type="ECO:0000256" key="2">
    <source>
        <dbReference type="ARBA" id="ARBA00023276"/>
    </source>
</evidence>
<dbReference type="SUPFAM" id="SSF110296">
    <property type="entry name" value="Oligoxyloglucan reducing end-specific cellobiohydrolase"/>
    <property type="match status" value="1"/>
</dbReference>
<dbReference type="InterPro" id="IPR015943">
    <property type="entry name" value="WD40/YVTN_repeat-like_dom_sf"/>
</dbReference>
<evidence type="ECO:0000313" key="6">
    <source>
        <dbReference type="Proteomes" id="UP000244064"/>
    </source>
</evidence>
<keyword evidence="1" id="KW-0602">Photosynthesis</keyword>
<name>A0A2T5PB28_9PSED</name>